<protein>
    <submittedName>
        <fullName evidence="1">Uncharacterized protein</fullName>
    </submittedName>
</protein>
<dbReference type="EMBL" id="NWGY01000015">
    <property type="protein sequence ID" value="MDV3665445.1"/>
    <property type="molecule type" value="Genomic_DNA"/>
</dbReference>
<evidence type="ECO:0000313" key="1">
    <source>
        <dbReference type="EMBL" id="MDV3665445.1"/>
    </source>
</evidence>
<evidence type="ECO:0000313" key="2">
    <source>
        <dbReference type="Proteomes" id="UP001189000"/>
    </source>
</evidence>
<dbReference type="RefSeq" id="WP_112993364.1">
    <property type="nucleotide sequence ID" value="NZ_QNTY01000004.1"/>
</dbReference>
<accession>A0AAE4P0V6</accession>
<sequence length="71" mass="8090">MNIQDFTEKAQDLVQSTDYKLQAIVLATDGKDISTVNYGTDDMRARMIADYLSKESDEFFDTVVEFINGEK</sequence>
<organism evidence="1 2">
    <name type="scientific">Elizabethkingia anophelis</name>
    <dbReference type="NCBI Taxonomy" id="1117645"/>
    <lineage>
        <taxon>Bacteria</taxon>
        <taxon>Pseudomonadati</taxon>
        <taxon>Bacteroidota</taxon>
        <taxon>Flavobacteriia</taxon>
        <taxon>Flavobacteriales</taxon>
        <taxon>Weeksellaceae</taxon>
        <taxon>Elizabethkingia</taxon>
    </lineage>
</organism>
<dbReference type="Proteomes" id="UP001189000">
    <property type="component" value="Unassembled WGS sequence"/>
</dbReference>
<proteinExistence type="predicted"/>
<comment type="caution">
    <text evidence="1">The sequence shown here is derived from an EMBL/GenBank/DDBJ whole genome shotgun (WGS) entry which is preliminary data.</text>
</comment>
<name>A0AAE4P0V6_9FLAO</name>
<gene>
    <name evidence="1" type="ORF">CMU51_15450</name>
</gene>
<reference evidence="1" key="1">
    <citation type="submission" date="2023-02" db="EMBL/GenBank/DDBJ databases">
        <title>Elizabethkingia anophelis draft genomes.</title>
        <authorList>
            <person name="Nicholson A.C."/>
            <person name="Whitney A.M."/>
            <person name="Humrighouse B.W."/>
            <person name="Villarma A."/>
            <person name="Bell M."/>
            <person name="Mcquiston J."/>
        </authorList>
    </citation>
    <scope>NUCLEOTIDE SEQUENCE</scope>
    <source>
        <strain evidence="1">B4955</strain>
    </source>
</reference>
<dbReference type="AlphaFoldDB" id="A0AAE4P0V6"/>